<reference evidence="3 4" key="1">
    <citation type="submission" date="2011-06" db="EMBL/GenBank/DDBJ databases">
        <title>Genomic sequence of Methylobacter tundripaludum SV96.</title>
        <authorList>
            <consortium name="US DOE Joint Genome Institute"/>
            <person name="Lucas S."/>
            <person name="Han J."/>
            <person name="Lapidus A."/>
            <person name="Cheng J.-F."/>
            <person name="Goodwin L."/>
            <person name="Pitluck S."/>
            <person name="Held B."/>
            <person name="Detter J.C."/>
            <person name="Han C."/>
            <person name="Tapia R."/>
            <person name="Land M."/>
            <person name="Hauser L."/>
            <person name="Kyrpides N."/>
            <person name="Ivanova N."/>
            <person name="Ovchinnikova G."/>
            <person name="Pagani I."/>
            <person name="Klotz M.G."/>
            <person name="Dispirito A.A."/>
            <person name="Murrell J.C."/>
            <person name="Dunfield P."/>
            <person name="Kalyuzhnaya M.G."/>
            <person name="Svenning M."/>
            <person name="Trotsenko Y.A."/>
            <person name="Stein L.Y."/>
            <person name="Woyke T."/>
        </authorList>
    </citation>
    <scope>NUCLEOTIDE SEQUENCE [LARGE SCALE GENOMIC DNA]</scope>
    <source>
        <strain evidence="4">ATCC BAA-1195 / DSM 17260 / SV96</strain>
    </source>
</reference>
<evidence type="ECO:0000259" key="2">
    <source>
        <dbReference type="Pfam" id="PF00589"/>
    </source>
</evidence>
<evidence type="ECO:0000313" key="3">
    <source>
        <dbReference type="EMBL" id="EGW21589.1"/>
    </source>
</evidence>
<dbReference type="EMBL" id="JH109152">
    <property type="protein sequence ID" value="EGW21589.1"/>
    <property type="molecule type" value="Genomic_DNA"/>
</dbReference>
<dbReference type="RefSeq" id="WP_006889569.1">
    <property type="nucleotide sequence ID" value="NZ_JH109152.1"/>
</dbReference>
<dbReference type="STRING" id="697282.Mettu_0357"/>
<keyword evidence="1" id="KW-0233">DNA recombination</keyword>
<protein>
    <submittedName>
        <fullName evidence="3">Phage integrase</fullName>
    </submittedName>
</protein>
<evidence type="ECO:0000313" key="4">
    <source>
        <dbReference type="Proteomes" id="UP000004664"/>
    </source>
</evidence>
<gene>
    <name evidence="3" type="ORF">Mettu_0357</name>
</gene>
<name>G3IUH9_METTV</name>
<dbReference type="GO" id="GO:0003677">
    <property type="term" value="F:DNA binding"/>
    <property type="evidence" value="ECO:0007669"/>
    <property type="project" value="InterPro"/>
</dbReference>
<accession>G3IUH9</accession>
<dbReference type="HOGENOM" id="CLU_036297_1_0_6"/>
<dbReference type="AlphaFoldDB" id="G3IUH9"/>
<keyword evidence="4" id="KW-1185">Reference proteome</keyword>
<organism evidence="3 4">
    <name type="scientific">Methylobacter tundripaludum (strain ATCC BAA-1195 / DSM 17260 / SV96)</name>
    <dbReference type="NCBI Taxonomy" id="697282"/>
    <lineage>
        <taxon>Bacteria</taxon>
        <taxon>Pseudomonadati</taxon>
        <taxon>Pseudomonadota</taxon>
        <taxon>Gammaproteobacteria</taxon>
        <taxon>Methylococcales</taxon>
        <taxon>Methylococcaceae</taxon>
        <taxon>Methylobacter</taxon>
    </lineage>
</organism>
<dbReference type="eggNOG" id="COG4974">
    <property type="taxonomic scope" value="Bacteria"/>
</dbReference>
<feature type="domain" description="Tyr recombinase" evidence="2">
    <location>
        <begin position="303"/>
        <end position="400"/>
    </location>
</feature>
<dbReference type="Pfam" id="PF00589">
    <property type="entry name" value="Phage_integrase"/>
    <property type="match status" value="1"/>
</dbReference>
<dbReference type="Proteomes" id="UP000004664">
    <property type="component" value="Unassembled WGS sequence"/>
</dbReference>
<dbReference type="SUPFAM" id="SSF56349">
    <property type="entry name" value="DNA breaking-rejoining enzymes"/>
    <property type="match status" value="1"/>
</dbReference>
<dbReference type="OrthoDB" id="6092950at2"/>
<proteinExistence type="predicted"/>
<dbReference type="InterPro" id="IPR013762">
    <property type="entry name" value="Integrase-like_cat_sf"/>
</dbReference>
<evidence type="ECO:0000256" key="1">
    <source>
        <dbReference type="ARBA" id="ARBA00023172"/>
    </source>
</evidence>
<dbReference type="GO" id="GO:0015074">
    <property type="term" value="P:DNA integration"/>
    <property type="evidence" value="ECO:0007669"/>
    <property type="project" value="InterPro"/>
</dbReference>
<dbReference type="InterPro" id="IPR011010">
    <property type="entry name" value="DNA_brk_join_enz"/>
</dbReference>
<dbReference type="GO" id="GO:0006310">
    <property type="term" value="P:DNA recombination"/>
    <property type="evidence" value="ECO:0007669"/>
    <property type="project" value="UniProtKB-KW"/>
</dbReference>
<dbReference type="InterPro" id="IPR002104">
    <property type="entry name" value="Integrase_catalytic"/>
</dbReference>
<sequence length="556" mass="64137">MAIRRNRIDRTVSLTVSDDNRVVDIPPEWTFTIRCSKNGVEYPFDFNRYQSSGREPLAIQMRDAIWSMRRELTGKSLTSYVNSGILPFWRFLDDLEAFGELVSRLDQIDRRLMLRFISWMEKQIVVVGKNKGKPWSLASQRSAYYNMKAILVNRQRFVPSLVGPNLTFQKNPYPNSNRKIPRREEYSASEQGRLLAACRADLALFQGNEAVLPSHQVLTVHALITVLLCGINMTPLLEMTRDGLRPFLPDRDLLIFTKRRGYTTHALSLPRQERDNDEAKVIPRTAGDYLRQLQRYTEKFVMEAEANDRNCLFLCRLREDSYTDRRGSVVRFDVVQARNAIKRFVERHELRNDRGDPLKLSLSHLRPTFAMNLYRRTRDVRKVQKALGHASPVLTVQRYLPPVMPEVERNHAFVGQAMVGWATSKDPTHAVKLAADGKIPLQNATEILAGGYNTAVARCQNPFREGDSVCGKYLSCFKCPSMIVFEDDLYRLFSFYYRLLIERPKIPPHQWMKTYGWVVKTIDEQIVVQFDTPVVADARKRAIDSPHPAWAYGGSL</sequence>
<dbReference type="Gene3D" id="1.10.443.10">
    <property type="entry name" value="Intergrase catalytic core"/>
    <property type="match status" value="1"/>
</dbReference>